<dbReference type="SUPFAM" id="SSF51735">
    <property type="entry name" value="NAD(P)-binding Rossmann-fold domains"/>
    <property type="match status" value="1"/>
</dbReference>
<evidence type="ECO:0000256" key="1">
    <source>
        <dbReference type="ARBA" id="ARBA00006484"/>
    </source>
</evidence>
<accession>A0A5D9CA91</accession>
<dbReference type="InterPro" id="IPR002347">
    <property type="entry name" value="SDR_fam"/>
</dbReference>
<evidence type="ECO:0000256" key="2">
    <source>
        <dbReference type="RuleBase" id="RU000363"/>
    </source>
</evidence>
<dbReference type="CDD" id="cd05233">
    <property type="entry name" value="SDR_c"/>
    <property type="match status" value="1"/>
</dbReference>
<dbReference type="GO" id="GO:0030497">
    <property type="term" value="P:fatty acid elongation"/>
    <property type="evidence" value="ECO:0007669"/>
    <property type="project" value="TreeGrafter"/>
</dbReference>
<feature type="domain" description="Ketoreductase" evidence="3">
    <location>
        <begin position="11"/>
        <end position="192"/>
    </location>
</feature>
<dbReference type="GO" id="GO:0016616">
    <property type="term" value="F:oxidoreductase activity, acting on the CH-OH group of donors, NAD or NADP as acceptor"/>
    <property type="evidence" value="ECO:0007669"/>
    <property type="project" value="TreeGrafter"/>
</dbReference>
<dbReference type="FunFam" id="3.40.50.720:FF:000084">
    <property type="entry name" value="Short-chain dehydrogenase reductase"/>
    <property type="match status" value="1"/>
</dbReference>
<dbReference type="Proteomes" id="UP000322077">
    <property type="component" value="Unassembled WGS sequence"/>
</dbReference>
<reference evidence="4 5" key="1">
    <citation type="submission" date="2019-08" db="EMBL/GenBank/DDBJ databases">
        <authorList>
            <person name="Wang G."/>
            <person name="Xu Z."/>
        </authorList>
    </citation>
    <scope>NUCLEOTIDE SEQUENCE [LARGE SCALE GENOMIC DNA]</scope>
    <source>
        <strain evidence="4 5">ZX</strain>
    </source>
</reference>
<name>A0A5D9CA91_9SPHN</name>
<proteinExistence type="inferred from homology"/>
<dbReference type="Pfam" id="PF00106">
    <property type="entry name" value="adh_short"/>
    <property type="match status" value="1"/>
</dbReference>
<dbReference type="InterPro" id="IPR036291">
    <property type="entry name" value="NAD(P)-bd_dom_sf"/>
</dbReference>
<sequence>MGERVMRLDGKAIVVTGAGRGIGAAYAKALGTAGARIVVNDIDAESAESVADEIRAAGGDAIAEPSDIVRSEKAAALIDRCIAAFGAIDGLVNNAAIMLPARLEQDSLEKLRAMIDVNIVGTFNCARAAIEPMLAAGKGAIINVTSGAQTGQTYLGGYGATKGAVASFTYAWASELRDRGIRVNAISPMAATDMSGVMGTHLRDQGIARATGPAMPTPETNAPVMVYLLSDRAAGITGQVVRIDGTRLSLMSHPAIRAPIIERDVWTADAVADAFDATLAANQLPTDVHLYEIGTVI</sequence>
<dbReference type="SMART" id="SM00822">
    <property type="entry name" value="PKS_KR"/>
    <property type="match status" value="1"/>
</dbReference>
<dbReference type="EMBL" id="VTOU01000001">
    <property type="protein sequence ID" value="TZG28694.1"/>
    <property type="molecule type" value="Genomic_DNA"/>
</dbReference>
<dbReference type="AlphaFoldDB" id="A0A5D9CA91"/>
<evidence type="ECO:0000259" key="3">
    <source>
        <dbReference type="SMART" id="SM00822"/>
    </source>
</evidence>
<dbReference type="PANTHER" id="PTHR42760">
    <property type="entry name" value="SHORT-CHAIN DEHYDROGENASES/REDUCTASES FAMILY MEMBER"/>
    <property type="match status" value="1"/>
</dbReference>
<evidence type="ECO:0000313" key="5">
    <source>
        <dbReference type="Proteomes" id="UP000322077"/>
    </source>
</evidence>
<dbReference type="PRINTS" id="PR00081">
    <property type="entry name" value="GDHRDH"/>
</dbReference>
<dbReference type="PANTHER" id="PTHR42760:SF40">
    <property type="entry name" value="3-OXOACYL-[ACYL-CARRIER-PROTEIN] REDUCTASE, CHLOROPLASTIC"/>
    <property type="match status" value="1"/>
</dbReference>
<organism evidence="4 5">
    <name type="scientific">Sphingomonas montanisoli</name>
    <dbReference type="NCBI Taxonomy" id="2606412"/>
    <lineage>
        <taxon>Bacteria</taxon>
        <taxon>Pseudomonadati</taxon>
        <taxon>Pseudomonadota</taxon>
        <taxon>Alphaproteobacteria</taxon>
        <taxon>Sphingomonadales</taxon>
        <taxon>Sphingomonadaceae</taxon>
        <taxon>Sphingomonas</taxon>
    </lineage>
</organism>
<comment type="caution">
    <text evidence="4">The sequence shown here is derived from an EMBL/GenBank/DDBJ whole genome shotgun (WGS) entry which is preliminary data.</text>
</comment>
<keyword evidence="5" id="KW-1185">Reference proteome</keyword>
<protein>
    <submittedName>
        <fullName evidence="4">SDR family oxidoreductase</fullName>
    </submittedName>
</protein>
<dbReference type="Gene3D" id="3.40.50.720">
    <property type="entry name" value="NAD(P)-binding Rossmann-like Domain"/>
    <property type="match status" value="1"/>
</dbReference>
<dbReference type="InterPro" id="IPR057326">
    <property type="entry name" value="KR_dom"/>
</dbReference>
<evidence type="ECO:0000313" key="4">
    <source>
        <dbReference type="EMBL" id="TZG28694.1"/>
    </source>
</evidence>
<gene>
    <name evidence="4" type="ORF">FYJ91_00650</name>
</gene>
<comment type="similarity">
    <text evidence="1 2">Belongs to the short-chain dehydrogenases/reductases (SDR) family.</text>
</comment>
<dbReference type="PRINTS" id="PR00080">
    <property type="entry name" value="SDRFAMILY"/>
</dbReference>